<comment type="caution">
    <text evidence="2">The sequence shown here is derived from an EMBL/GenBank/DDBJ whole genome shotgun (WGS) entry which is preliminary data.</text>
</comment>
<sequence length="66" mass="7158">DRLDDTVKGGPSSPADVKVGGIVVKIKTSKVAEERAKVREKEVEPTPKILSASDESAKDKDCRVYM</sequence>
<dbReference type="AlphaFoldDB" id="A0A392TJZ2"/>
<reference evidence="2 3" key="1">
    <citation type="journal article" date="2018" name="Front. Plant Sci.">
        <title>Red Clover (Trifolium pratense) and Zigzag Clover (T. medium) - A Picture of Genomic Similarities and Differences.</title>
        <authorList>
            <person name="Dluhosova J."/>
            <person name="Istvanek J."/>
            <person name="Nedelnik J."/>
            <person name="Repkova J."/>
        </authorList>
    </citation>
    <scope>NUCLEOTIDE SEQUENCE [LARGE SCALE GENOMIC DNA]</scope>
    <source>
        <strain evidence="3">cv. 10/8</strain>
        <tissue evidence="2">Leaf</tissue>
    </source>
</reference>
<proteinExistence type="predicted"/>
<feature type="region of interest" description="Disordered" evidence="1">
    <location>
        <begin position="38"/>
        <end position="66"/>
    </location>
</feature>
<evidence type="ECO:0000256" key="1">
    <source>
        <dbReference type="SAM" id="MobiDB-lite"/>
    </source>
</evidence>
<organism evidence="2 3">
    <name type="scientific">Trifolium medium</name>
    <dbReference type="NCBI Taxonomy" id="97028"/>
    <lineage>
        <taxon>Eukaryota</taxon>
        <taxon>Viridiplantae</taxon>
        <taxon>Streptophyta</taxon>
        <taxon>Embryophyta</taxon>
        <taxon>Tracheophyta</taxon>
        <taxon>Spermatophyta</taxon>
        <taxon>Magnoliopsida</taxon>
        <taxon>eudicotyledons</taxon>
        <taxon>Gunneridae</taxon>
        <taxon>Pentapetalae</taxon>
        <taxon>rosids</taxon>
        <taxon>fabids</taxon>
        <taxon>Fabales</taxon>
        <taxon>Fabaceae</taxon>
        <taxon>Papilionoideae</taxon>
        <taxon>50 kb inversion clade</taxon>
        <taxon>NPAAA clade</taxon>
        <taxon>Hologalegina</taxon>
        <taxon>IRL clade</taxon>
        <taxon>Trifolieae</taxon>
        <taxon>Trifolium</taxon>
    </lineage>
</organism>
<dbReference type="EMBL" id="LXQA010600764">
    <property type="protein sequence ID" value="MCI61489.1"/>
    <property type="molecule type" value="Genomic_DNA"/>
</dbReference>
<evidence type="ECO:0000313" key="3">
    <source>
        <dbReference type="Proteomes" id="UP000265520"/>
    </source>
</evidence>
<feature type="non-terminal residue" evidence="2">
    <location>
        <position position="1"/>
    </location>
</feature>
<keyword evidence="3" id="KW-1185">Reference proteome</keyword>
<dbReference type="Proteomes" id="UP000265520">
    <property type="component" value="Unassembled WGS sequence"/>
</dbReference>
<protein>
    <submittedName>
        <fullName evidence="2">Uncharacterized protein</fullName>
    </submittedName>
</protein>
<name>A0A392TJZ2_9FABA</name>
<feature type="compositionally biased region" description="Basic and acidic residues" evidence="1">
    <location>
        <begin position="55"/>
        <end position="66"/>
    </location>
</feature>
<evidence type="ECO:0000313" key="2">
    <source>
        <dbReference type="EMBL" id="MCI61489.1"/>
    </source>
</evidence>
<accession>A0A392TJZ2</accession>